<dbReference type="PANTHER" id="PTHR44845:SF6">
    <property type="entry name" value="BETA-ALANINE-ACTIVATING ENZYME"/>
    <property type="match status" value="1"/>
</dbReference>
<keyword evidence="4" id="KW-1185">Reference proteome</keyword>
<dbReference type="PROSITE" id="PS50075">
    <property type="entry name" value="CARRIER"/>
    <property type="match status" value="1"/>
</dbReference>
<feature type="domain" description="Carrier" evidence="3">
    <location>
        <begin position="78"/>
        <end position="154"/>
    </location>
</feature>
<dbReference type="SUPFAM" id="SSF47336">
    <property type="entry name" value="ACP-like"/>
    <property type="match status" value="1"/>
</dbReference>
<evidence type="ECO:0000313" key="5">
    <source>
        <dbReference type="WBParaSite" id="L893_g4416.t1"/>
    </source>
</evidence>
<organism evidence="4 5">
    <name type="scientific">Steinernema glaseri</name>
    <dbReference type="NCBI Taxonomy" id="37863"/>
    <lineage>
        <taxon>Eukaryota</taxon>
        <taxon>Metazoa</taxon>
        <taxon>Ecdysozoa</taxon>
        <taxon>Nematoda</taxon>
        <taxon>Chromadorea</taxon>
        <taxon>Rhabditida</taxon>
        <taxon>Tylenchina</taxon>
        <taxon>Panagrolaimomorpha</taxon>
        <taxon>Strongyloidoidea</taxon>
        <taxon>Steinernematidae</taxon>
        <taxon>Steinernema</taxon>
    </lineage>
</organism>
<sequence length="163" mass="18131">MSLSALEKEFLQKNTGVTEVKILKTDNDCLVAFVVGTVTTEPSRITVIQVKNFPMNTSGKIDKRELLKCIITINETTTMLQGTPQRLALIWQELLPGITVTSENTDFFDVGGHSLLLFKLKQRIHEVFGVSLQISTLGTNSSLKDMSTKITFLSKEVITVIKE</sequence>
<protein>
    <submittedName>
        <fullName evidence="5">Carrier domain-containing protein</fullName>
    </submittedName>
</protein>
<name>A0A1I8ACT8_9BILA</name>
<dbReference type="WBParaSite" id="L893_g4416.t1">
    <property type="protein sequence ID" value="L893_g4416.t1"/>
    <property type="gene ID" value="L893_g4416"/>
</dbReference>
<dbReference type="Pfam" id="PF00550">
    <property type="entry name" value="PP-binding"/>
    <property type="match status" value="1"/>
</dbReference>
<reference evidence="5" key="1">
    <citation type="submission" date="2016-11" db="UniProtKB">
        <authorList>
            <consortium name="WormBaseParasite"/>
        </authorList>
    </citation>
    <scope>IDENTIFICATION</scope>
</reference>
<evidence type="ECO:0000256" key="1">
    <source>
        <dbReference type="ARBA" id="ARBA00022450"/>
    </source>
</evidence>
<evidence type="ECO:0000259" key="3">
    <source>
        <dbReference type="PROSITE" id="PS50075"/>
    </source>
</evidence>
<evidence type="ECO:0000313" key="4">
    <source>
        <dbReference type="Proteomes" id="UP000095287"/>
    </source>
</evidence>
<dbReference type="Proteomes" id="UP000095287">
    <property type="component" value="Unplaced"/>
</dbReference>
<dbReference type="PANTHER" id="PTHR44845">
    <property type="entry name" value="CARRIER DOMAIN-CONTAINING PROTEIN"/>
    <property type="match status" value="1"/>
</dbReference>
<proteinExistence type="predicted"/>
<accession>A0A1I8ACT8</accession>
<dbReference type="InterPro" id="IPR036736">
    <property type="entry name" value="ACP-like_sf"/>
</dbReference>
<evidence type="ECO:0000256" key="2">
    <source>
        <dbReference type="ARBA" id="ARBA00022553"/>
    </source>
</evidence>
<keyword evidence="1" id="KW-0596">Phosphopantetheine</keyword>
<dbReference type="Gene3D" id="1.10.1200.10">
    <property type="entry name" value="ACP-like"/>
    <property type="match status" value="1"/>
</dbReference>
<dbReference type="AlphaFoldDB" id="A0A1I8ACT8"/>
<keyword evidence="2" id="KW-0597">Phosphoprotein</keyword>
<dbReference type="InterPro" id="IPR009081">
    <property type="entry name" value="PP-bd_ACP"/>
</dbReference>
<dbReference type="SUPFAM" id="SSF56801">
    <property type="entry name" value="Acetyl-CoA synthetase-like"/>
    <property type="match status" value="1"/>
</dbReference>